<evidence type="ECO:0000313" key="1">
    <source>
        <dbReference type="EMBL" id="AGC71422.1"/>
    </source>
</evidence>
<name>L7VR44_9BACT</name>
<dbReference type="AlphaFoldDB" id="L7VR44"/>
<proteinExistence type="predicted"/>
<protein>
    <recommendedName>
        <fullName evidence="2">Prolyl 4-hydroxylase alpha subunit Fe(2+) 2OG dioxygenase domain-containing protein</fullName>
    </recommendedName>
</protein>
<reference evidence="1" key="1">
    <citation type="submission" date="2012-09" db="EMBL/GenBank/DDBJ databases">
        <title>Metagenomic Characterization of a Microbial Community in Wastewater Detects High Levels of Antibiotic Resistance.</title>
        <authorList>
            <person name="Abrams M."/>
            <person name="Caldwell A."/>
            <person name="Vandaei E."/>
            <person name="Lee W."/>
            <person name="Perrott J."/>
            <person name="Khan S.Y."/>
            <person name="Ta J."/>
            <person name="Romero D."/>
            <person name="Nguyen V."/>
            <person name="Pourmand N."/>
            <person name="Ouverney C.C."/>
        </authorList>
    </citation>
    <scope>NUCLEOTIDE SEQUENCE</scope>
</reference>
<sequence length="226" mass="25865">MQPIRAPFHMPTLPYRKPQLGRDLWILDDALQNPQQVRQRCLDKNDWTYGFPYRDEGWPGMRAIPALLPQELAPLEEWVKQQTGCKRLWQNPTAEGMTLNHNCVQLVGADEADARPHTDSRTNCRFASVIYLTPDLPADCGTAFFRQRLPGGKLGGNFVPPPHANLQAALGTRFVAPGSFVEDLRVDYRFNRMVMYRADLIHSAIRYVGKTNETKRMAVVFFWHGQ</sequence>
<dbReference type="InterPro" id="IPR045617">
    <property type="entry name" value="DUF6445"/>
</dbReference>
<accession>L7VR44</accession>
<organism evidence="1">
    <name type="scientific">uncultured bacterium A1Q1_fos_1070</name>
    <dbReference type="NCBI Taxonomy" id="1256541"/>
    <lineage>
        <taxon>Bacteria</taxon>
        <taxon>environmental samples</taxon>
    </lineage>
</organism>
<dbReference type="EMBL" id="JX649872">
    <property type="protein sequence ID" value="AGC71422.1"/>
    <property type="molecule type" value="Genomic_DNA"/>
</dbReference>
<dbReference type="Pfam" id="PF20043">
    <property type="entry name" value="DUF6445"/>
    <property type="match status" value="1"/>
</dbReference>
<evidence type="ECO:0008006" key="2">
    <source>
        <dbReference type="Google" id="ProtNLM"/>
    </source>
</evidence>